<sequence length="101" mass="11627">MNNDIEPKPKRKHIYVIGGMIIILVLAAIFRLVLFPSALNKEKLITPLGLSNINIQPKIIKKKTFNADIVQLQKYHDLRESGLNIRTIEEIKFGREDIFSE</sequence>
<evidence type="ECO:0000313" key="2">
    <source>
        <dbReference type="EMBL" id="OGF26743.1"/>
    </source>
</evidence>
<keyword evidence="1" id="KW-1133">Transmembrane helix</keyword>
<organism evidence="2 3">
    <name type="scientific">Candidatus Falkowbacteria bacterium RIFOXYA2_FULL_47_19</name>
    <dbReference type="NCBI Taxonomy" id="1797994"/>
    <lineage>
        <taxon>Bacteria</taxon>
        <taxon>Candidatus Falkowiibacteriota</taxon>
    </lineage>
</organism>
<proteinExistence type="predicted"/>
<protein>
    <submittedName>
        <fullName evidence="2">Uncharacterized protein</fullName>
    </submittedName>
</protein>
<dbReference type="Proteomes" id="UP000178367">
    <property type="component" value="Unassembled WGS sequence"/>
</dbReference>
<name>A0A1F5SJW9_9BACT</name>
<dbReference type="STRING" id="1797994.A2227_06480"/>
<reference evidence="2 3" key="1">
    <citation type="journal article" date="2016" name="Nat. Commun.">
        <title>Thousands of microbial genomes shed light on interconnected biogeochemical processes in an aquifer system.</title>
        <authorList>
            <person name="Anantharaman K."/>
            <person name="Brown C.T."/>
            <person name="Hug L.A."/>
            <person name="Sharon I."/>
            <person name="Castelle C.J."/>
            <person name="Probst A.J."/>
            <person name="Thomas B.C."/>
            <person name="Singh A."/>
            <person name="Wilkins M.J."/>
            <person name="Karaoz U."/>
            <person name="Brodie E.L."/>
            <person name="Williams K.H."/>
            <person name="Hubbard S.S."/>
            <person name="Banfield J.F."/>
        </authorList>
    </citation>
    <scope>NUCLEOTIDE SEQUENCE [LARGE SCALE GENOMIC DNA]</scope>
</reference>
<comment type="caution">
    <text evidence="2">The sequence shown here is derived from an EMBL/GenBank/DDBJ whole genome shotgun (WGS) entry which is preliminary data.</text>
</comment>
<evidence type="ECO:0000256" key="1">
    <source>
        <dbReference type="SAM" id="Phobius"/>
    </source>
</evidence>
<accession>A0A1F5SJW9</accession>
<dbReference type="EMBL" id="MFGB01000014">
    <property type="protein sequence ID" value="OGF26743.1"/>
    <property type="molecule type" value="Genomic_DNA"/>
</dbReference>
<dbReference type="AlphaFoldDB" id="A0A1F5SJW9"/>
<evidence type="ECO:0000313" key="3">
    <source>
        <dbReference type="Proteomes" id="UP000178367"/>
    </source>
</evidence>
<keyword evidence="1" id="KW-0472">Membrane</keyword>
<feature type="transmembrane region" description="Helical" evidence="1">
    <location>
        <begin position="14"/>
        <end position="34"/>
    </location>
</feature>
<keyword evidence="1" id="KW-0812">Transmembrane</keyword>
<gene>
    <name evidence="2" type="ORF">A2227_06480</name>
</gene>